<evidence type="ECO:0000256" key="6">
    <source>
        <dbReference type="SAM" id="Coils"/>
    </source>
</evidence>
<dbReference type="GO" id="GO:0046983">
    <property type="term" value="F:protein dimerization activity"/>
    <property type="evidence" value="ECO:0007669"/>
    <property type="project" value="InterPro"/>
</dbReference>
<accession>A0A7I8KM46</accession>
<feature type="domain" description="MADS-box" evidence="7">
    <location>
        <begin position="1"/>
        <end position="61"/>
    </location>
</feature>
<evidence type="ECO:0000256" key="4">
    <source>
        <dbReference type="ARBA" id="ARBA00023163"/>
    </source>
</evidence>
<dbReference type="PROSITE" id="PS50066">
    <property type="entry name" value="MADS_BOX_2"/>
    <property type="match status" value="1"/>
</dbReference>
<keyword evidence="5" id="KW-0539">Nucleus</keyword>
<dbReference type="Proteomes" id="UP000663760">
    <property type="component" value="Chromosome 6"/>
</dbReference>
<dbReference type="GO" id="GO:0000981">
    <property type="term" value="F:DNA-binding transcription factor activity, RNA polymerase II-specific"/>
    <property type="evidence" value="ECO:0007669"/>
    <property type="project" value="TreeGrafter"/>
</dbReference>
<dbReference type="EMBL" id="LR746269">
    <property type="protein sequence ID" value="CAA7398065.1"/>
    <property type="molecule type" value="Genomic_DNA"/>
</dbReference>
<evidence type="ECO:0000256" key="5">
    <source>
        <dbReference type="ARBA" id="ARBA00023242"/>
    </source>
</evidence>
<dbReference type="PANTHER" id="PTHR11945">
    <property type="entry name" value="MADS BOX PROTEIN"/>
    <property type="match status" value="1"/>
</dbReference>
<protein>
    <recommendedName>
        <fullName evidence="7">MADS-box domain-containing protein</fullName>
    </recommendedName>
</protein>
<dbReference type="FunFam" id="3.40.1810.10:FF:000006">
    <property type="entry name" value="Agamous-like MADS-box protein AGL62"/>
    <property type="match status" value="1"/>
</dbReference>
<keyword evidence="6" id="KW-0175">Coiled coil</keyword>
<dbReference type="InterPro" id="IPR033896">
    <property type="entry name" value="MEF2-like_N"/>
</dbReference>
<comment type="subcellular location">
    <subcellularLocation>
        <location evidence="1">Nucleus</location>
    </subcellularLocation>
</comment>
<dbReference type="SUPFAM" id="SSF55455">
    <property type="entry name" value="SRF-like"/>
    <property type="match status" value="1"/>
</dbReference>
<dbReference type="OrthoDB" id="1390705at2759"/>
<evidence type="ECO:0000313" key="9">
    <source>
        <dbReference type="Proteomes" id="UP000663760"/>
    </source>
</evidence>
<dbReference type="InterPro" id="IPR036879">
    <property type="entry name" value="TF_MADSbox_sf"/>
</dbReference>
<evidence type="ECO:0000313" key="8">
    <source>
        <dbReference type="EMBL" id="CAA7398065.1"/>
    </source>
</evidence>
<dbReference type="GO" id="GO:0045944">
    <property type="term" value="P:positive regulation of transcription by RNA polymerase II"/>
    <property type="evidence" value="ECO:0007669"/>
    <property type="project" value="InterPro"/>
</dbReference>
<gene>
    <name evidence="8" type="ORF">SI8410_06008730</name>
</gene>
<reference evidence="8" key="1">
    <citation type="submission" date="2020-02" db="EMBL/GenBank/DDBJ databases">
        <authorList>
            <person name="Scholz U."/>
            <person name="Mascher M."/>
            <person name="Fiebig A."/>
        </authorList>
    </citation>
    <scope>NUCLEOTIDE SEQUENCE</scope>
</reference>
<dbReference type="GO" id="GO:0000978">
    <property type="term" value="F:RNA polymerase II cis-regulatory region sequence-specific DNA binding"/>
    <property type="evidence" value="ECO:0007669"/>
    <property type="project" value="TreeGrafter"/>
</dbReference>
<name>A0A7I8KM46_SPIIN</name>
<proteinExistence type="predicted"/>
<dbReference type="AlphaFoldDB" id="A0A7I8KM46"/>
<dbReference type="PRINTS" id="PR00404">
    <property type="entry name" value="MADSDOMAIN"/>
</dbReference>
<keyword evidence="9" id="KW-1185">Reference proteome</keyword>
<dbReference type="Pfam" id="PF00319">
    <property type="entry name" value="SRF-TF"/>
    <property type="match status" value="1"/>
</dbReference>
<dbReference type="PANTHER" id="PTHR11945:SF629">
    <property type="entry name" value="OS02G0164450 PROTEIN"/>
    <property type="match status" value="1"/>
</dbReference>
<dbReference type="InterPro" id="IPR002100">
    <property type="entry name" value="TF_MADSbox"/>
</dbReference>
<dbReference type="SMART" id="SM00432">
    <property type="entry name" value="MADS"/>
    <property type="match status" value="1"/>
</dbReference>
<evidence type="ECO:0000256" key="2">
    <source>
        <dbReference type="ARBA" id="ARBA00023015"/>
    </source>
</evidence>
<sequence length="210" mass="23058">MGRQKIEIKRIENEEARQVCFSKRRSGLFKKASELSILCGAEIGVVVFSPAGKVFSFGHPSVESVVDRFLGEPRPGGAVVPAGAPPYPAFKDLNRQHTELSNRLEVEKKKREEAEKTLKAAGEHYWRDLDTDGLGLEELERFRLSVELLKCNLAQRAEKLLLEAATPASGSAPTPGSLARFASRNPFLVKEEGSGIVFCRGGFGFPHGLH</sequence>
<evidence type="ECO:0000256" key="1">
    <source>
        <dbReference type="ARBA" id="ARBA00004123"/>
    </source>
</evidence>
<keyword evidence="2" id="KW-0805">Transcription regulation</keyword>
<evidence type="ECO:0000256" key="3">
    <source>
        <dbReference type="ARBA" id="ARBA00023125"/>
    </source>
</evidence>
<feature type="coiled-coil region" evidence="6">
    <location>
        <begin position="90"/>
        <end position="124"/>
    </location>
</feature>
<keyword evidence="4" id="KW-0804">Transcription</keyword>
<organism evidence="8 9">
    <name type="scientific">Spirodela intermedia</name>
    <name type="common">Intermediate duckweed</name>
    <dbReference type="NCBI Taxonomy" id="51605"/>
    <lineage>
        <taxon>Eukaryota</taxon>
        <taxon>Viridiplantae</taxon>
        <taxon>Streptophyta</taxon>
        <taxon>Embryophyta</taxon>
        <taxon>Tracheophyta</taxon>
        <taxon>Spermatophyta</taxon>
        <taxon>Magnoliopsida</taxon>
        <taxon>Liliopsida</taxon>
        <taxon>Araceae</taxon>
        <taxon>Lemnoideae</taxon>
        <taxon>Spirodela</taxon>
    </lineage>
</organism>
<evidence type="ECO:0000259" key="7">
    <source>
        <dbReference type="PROSITE" id="PS50066"/>
    </source>
</evidence>
<dbReference type="CDD" id="cd00265">
    <property type="entry name" value="MADS_MEF2_like"/>
    <property type="match status" value="1"/>
</dbReference>
<dbReference type="Gene3D" id="3.40.1810.10">
    <property type="entry name" value="Transcription factor, MADS-box"/>
    <property type="match status" value="1"/>
</dbReference>
<dbReference type="GO" id="GO:0005634">
    <property type="term" value="C:nucleus"/>
    <property type="evidence" value="ECO:0007669"/>
    <property type="project" value="UniProtKB-SubCell"/>
</dbReference>
<keyword evidence="3" id="KW-0238">DNA-binding</keyword>